<evidence type="ECO:0000256" key="5">
    <source>
        <dbReference type="SAM" id="MobiDB-lite"/>
    </source>
</evidence>
<protein>
    <recommendedName>
        <fullName evidence="7">Ion transport domain-containing protein</fullName>
    </recommendedName>
</protein>
<dbReference type="AlphaFoldDB" id="A0AA36IKM2"/>
<keyword evidence="9" id="KW-1185">Reference proteome</keyword>
<feature type="transmembrane region" description="Helical" evidence="6">
    <location>
        <begin position="259"/>
        <end position="277"/>
    </location>
</feature>
<sequence>MPKKEVPQKPPPKDTQIKDVVDGLATFRAELIAKQHQLLKSLDAELEKVKNLSPSPAPPTIHKSPALLSPVTTAHAAWGDGKQVSLPGAPDDDHEHEENQQDTVADEADVLETFDTIPSVQQMRRKKMPWIHKQASRMLEEETDDNPRAFSQLNQEYATNRLRKTALDDFGPAVVDVYKRDSRWTRIVKHPYFERVGLTMIFLNALWIAIDIDFNNALIIVDADFGFILMEILFGLYFITELSTRYFAYLSTRLALKDAWFAFDLMLVFIMVTETWLMPLIDIVIEGIAGSGTGFGRSASVLRVLKVLRVLRTARIIRVARYMPELMILIKGLLVAARSVFFTLVLLLLVTYIFSITFTQLSQGTLLADLHFPTVPISVLTLIIQCVMPDQEGFFREIAAESWVMGSMVLVFIMVGSLIIMNMLVGVLVEAVQTVATCEHEQIHIDFAKRVLWDMIDKSGADENGDNLISEQEFERLMEMPEALIALNRLGVELYAALEYGKLLFEDGQPLTFAELLEGILMLRGSNQTTVKDIVTLRKFTADEFSHLHTVLEQMCSFMAGNKTPSSPLVRTPSKLGTGAAVRGFDEV</sequence>
<gene>
    <name evidence="8" type="ORF">EVOR1521_LOCUS14993</name>
</gene>
<reference evidence="8" key="1">
    <citation type="submission" date="2023-08" db="EMBL/GenBank/DDBJ databases">
        <authorList>
            <person name="Chen Y."/>
            <person name="Shah S."/>
            <person name="Dougan E. K."/>
            <person name="Thang M."/>
            <person name="Chan C."/>
        </authorList>
    </citation>
    <scope>NUCLEOTIDE SEQUENCE</scope>
</reference>
<dbReference type="Gene3D" id="1.20.120.350">
    <property type="entry name" value="Voltage-gated potassium channels. Chain C"/>
    <property type="match status" value="1"/>
</dbReference>
<feature type="region of interest" description="Disordered" evidence="5">
    <location>
        <begin position="79"/>
        <end position="108"/>
    </location>
</feature>
<dbReference type="InterPro" id="IPR018247">
    <property type="entry name" value="EF_Hand_1_Ca_BS"/>
</dbReference>
<dbReference type="EMBL" id="CAUJNA010001857">
    <property type="protein sequence ID" value="CAJ1389360.1"/>
    <property type="molecule type" value="Genomic_DNA"/>
</dbReference>
<evidence type="ECO:0000256" key="4">
    <source>
        <dbReference type="ARBA" id="ARBA00023136"/>
    </source>
</evidence>
<evidence type="ECO:0000259" key="7">
    <source>
        <dbReference type="Pfam" id="PF00520"/>
    </source>
</evidence>
<dbReference type="InterPro" id="IPR005821">
    <property type="entry name" value="Ion_trans_dom"/>
</dbReference>
<feature type="transmembrane region" description="Helical" evidence="6">
    <location>
        <begin position="370"/>
        <end position="388"/>
    </location>
</feature>
<evidence type="ECO:0000256" key="2">
    <source>
        <dbReference type="ARBA" id="ARBA00022692"/>
    </source>
</evidence>
<feature type="transmembrane region" description="Helical" evidence="6">
    <location>
        <begin position="192"/>
        <end position="210"/>
    </location>
</feature>
<organism evidence="8 9">
    <name type="scientific">Effrenium voratum</name>
    <dbReference type="NCBI Taxonomy" id="2562239"/>
    <lineage>
        <taxon>Eukaryota</taxon>
        <taxon>Sar</taxon>
        <taxon>Alveolata</taxon>
        <taxon>Dinophyceae</taxon>
        <taxon>Suessiales</taxon>
        <taxon>Symbiodiniaceae</taxon>
        <taxon>Effrenium</taxon>
    </lineage>
</organism>
<keyword evidence="3 6" id="KW-1133">Transmembrane helix</keyword>
<keyword evidence="4 6" id="KW-0472">Membrane</keyword>
<dbReference type="PROSITE" id="PS00018">
    <property type="entry name" value="EF_HAND_1"/>
    <property type="match status" value="1"/>
</dbReference>
<dbReference type="PANTHER" id="PTHR10037:SF62">
    <property type="entry name" value="SODIUM CHANNEL PROTEIN 60E"/>
    <property type="match status" value="1"/>
</dbReference>
<feature type="transmembrane region" description="Helical" evidence="6">
    <location>
        <begin position="409"/>
        <end position="429"/>
    </location>
</feature>
<feature type="transmembrane region" description="Helical" evidence="6">
    <location>
        <begin position="216"/>
        <end position="239"/>
    </location>
</feature>
<comment type="caution">
    <text evidence="8">The sequence shown here is derived from an EMBL/GenBank/DDBJ whole genome shotgun (WGS) entry which is preliminary data.</text>
</comment>
<evidence type="ECO:0000256" key="6">
    <source>
        <dbReference type="SAM" id="Phobius"/>
    </source>
</evidence>
<dbReference type="PANTHER" id="PTHR10037">
    <property type="entry name" value="VOLTAGE-GATED CATION CHANNEL CALCIUM AND SODIUM"/>
    <property type="match status" value="1"/>
</dbReference>
<accession>A0AA36IKM2</accession>
<dbReference type="Proteomes" id="UP001178507">
    <property type="component" value="Unassembled WGS sequence"/>
</dbReference>
<dbReference type="GO" id="GO:0001518">
    <property type="term" value="C:voltage-gated sodium channel complex"/>
    <property type="evidence" value="ECO:0007669"/>
    <property type="project" value="TreeGrafter"/>
</dbReference>
<dbReference type="InterPro" id="IPR027359">
    <property type="entry name" value="Volt_channel_dom_sf"/>
</dbReference>
<evidence type="ECO:0000256" key="3">
    <source>
        <dbReference type="ARBA" id="ARBA00022989"/>
    </source>
</evidence>
<keyword evidence="2 6" id="KW-0812">Transmembrane</keyword>
<evidence type="ECO:0000256" key="1">
    <source>
        <dbReference type="ARBA" id="ARBA00004141"/>
    </source>
</evidence>
<evidence type="ECO:0000313" key="9">
    <source>
        <dbReference type="Proteomes" id="UP001178507"/>
    </source>
</evidence>
<dbReference type="Gene3D" id="1.10.287.70">
    <property type="match status" value="1"/>
</dbReference>
<dbReference type="InterPro" id="IPR043203">
    <property type="entry name" value="VGCC_Ca_Na"/>
</dbReference>
<feature type="transmembrane region" description="Helical" evidence="6">
    <location>
        <begin position="326"/>
        <end position="358"/>
    </location>
</feature>
<dbReference type="GO" id="GO:0005248">
    <property type="term" value="F:voltage-gated sodium channel activity"/>
    <property type="evidence" value="ECO:0007669"/>
    <property type="project" value="TreeGrafter"/>
</dbReference>
<comment type="subcellular location">
    <subcellularLocation>
        <location evidence="1">Membrane</location>
        <topology evidence="1">Multi-pass membrane protein</topology>
    </subcellularLocation>
</comment>
<evidence type="ECO:0000313" key="8">
    <source>
        <dbReference type="EMBL" id="CAJ1389360.1"/>
    </source>
</evidence>
<name>A0AA36IKM2_9DINO</name>
<dbReference type="Pfam" id="PF00520">
    <property type="entry name" value="Ion_trans"/>
    <property type="match status" value="1"/>
</dbReference>
<dbReference type="SUPFAM" id="SSF81324">
    <property type="entry name" value="Voltage-gated potassium channels"/>
    <property type="match status" value="1"/>
</dbReference>
<feature type="domain" description="Ion transport" evidence="7">
    <location>
        <begin position="190"/>
        <end position="435"/>
    </location>
</feature>
<proteinExistence type="predicted"/>